<keyword evidence="4" id="KW-0560">Oxidoreductase</keyword>
<dbReference type="PANTHER" id="PTHR42973:SF22">
    <property type="entry name" value="FAD-BINDING PCMH-TYPE DOMAIN-CONTAINING PROTEIN-RELATED"/>
    <property type="match status" value="1"/>
</dbReference>
<organism evidence="6 7">
    <name type="scientific">Pseudocercospora fijiensis (strain CIRAD86)</name>
    <name type="common">Black leaf streak disease fungus</name>
    <name type="synonym">Mycosphaerella fijiensis</name>
    <dbReference type="NCBI Taxonomy" id="383855"/>
    <lineage>
        <taxon>Eukaryota</taxon>
        <taxon>Fungi</taxon>
        <taxon>Dikarya</taxon>
        <taxon>Ascomycota</taxon>
        <taxon>Pezizomycotina</taxon>
        <taxon>Dothideomycetes</taxon>
        <taxon>Dothideomycetidae</taxon>
        <taxon>Mycosphaerellales</taxon>
        <taxon>Mycosphaerellaceae</taxon>
        <taxon>Pseudocercospora</taxon>
    </lineage>
</organism>
<dbReference type="Gene3D" id="3.30.465.10">
    <property type="match status" value="1"/>
</dbReference>
<comment type="similarity">
    <text evidence="1">Belongs to the oxygen-dependent FAD-linked oxidoreductase family.</text>
</comment>
<keyword evidence="7" id="KW-1185">Reference proteome</keyword>
<dbReference type="InterPro" id="IPR036318">
    <property type="entry name" value="FAD-bd_PCMH-like_sf"/>
</dbReference>
<evidence type="ECO:0000259" key="5">
    <source>
        <dbReference type="PROSITE" id="PS51387"/>
    </source>
</evidence>
<evidence type="ECO:0000256" key="4">
    <source>
        <dbReference type="ARBA" id="ARBA00023002"/>
    </source>
</evidence>
<dbReference type="eggNOG" id="KOG1231">
    <property type="taxonomic scope" value="Eukaryota"/>
</dbReference>
<dbReference type="InterPro" id="IPR050416">
    <property type="entry name" value="FAD-linked_Oxidoreductase"/>
</dbReference>
<evidence type="ECO:0000256" key="2">
    <source>
        <dbReference type="ARBA" id="ARBA00022630"/>
    </source>
</evidence>
<proteinExistence type="inferred from homology"/>
<dbReference type="Proteomes" id="UP000016932">
    <property type="component" value="Unassembled WGS sequence"/>
</dbReference>
<dbReference type="InterPro" id="IPR006094">
    <property type="entry name" value="Oxid_FAD_bind_N"/>
</dbReference>
<dbReference type="InterPro" id="IPR016169">
    <property type="entry name" value="FAD-bd_PCMH_sub2"/>
</dbReference>
<dbReference type="GO" id="GO:0071949">
    <property type="term" value="F:FAD binding"/>
    <property type="evidence" value="ECO:0007669"/>
    <property type="project" value="InterPro"/>
</dbReference>
<dbReference type="EMBL" id="KB446556">
    <property type="protein sequence ID" value="EME85824.1"/>
    <property type="molecule type" value="Genomic_DNA"/>
</dbReference>
<keyword evidence="2" id="KW-0285">Flavoprotein</keyword>
<dbReference type="AlphaFoldDB" id="M3A3Z9"/>
<dbReference type="PANTHER" id="PTHR42973">
    <property type="entry name" value="BINDING OXIDOREDUCTASE, PUTATIVE (AFU_ORTHOLOGUE AFUA_1G17690)-RELATED"/>
    <property type="match status" value="1"/>
</dbReference>
<evidence type="ECO:0000313" key="6">
    <source>
        <dbReference type="EMBL" id="EME85824.1"/>
    </source>
</evidence>
<sequence length="515" mass="56477">MTLFNEKRSRRNPRGALCRSNFGKSNPVCSALSAVGLHERLAYPGIETFSLSLNRYFSQSARLEPQCFLRPHNTAEVALAVKTLVKANQTAPCKFAVRSGGHTHFAGAAGISGGVTVDLSLMNGVLYHPENETVSAGSGATWLDVYSYVDKIGKMVVGGRSASVGLGGLILGGGNSYHAARKGMVCDNVANFEVVLADGSIVNANKNENQDLFQVLKGGSNNFGIVTRFDLEAFEGGNIFGGLVLYPEQTAEQQFHAILNFGDKIEQDPYGSALVIGVYLPAVAPVPMFMNAYEYTSPVERPAVFEEFFSISGNLSDTTGIRNMTSLALELEEPKTHRISFSTLTFKSDIRVLHKAHAAFKTVIERLSAQATGDWAILTLYQPLPVLFAQHSGKKGGNVLGLDRFNENLILYEPYLKWSSSEDDVLFESQAQWLREEIESYAKELGADNEFVYLDYADKNQKPLESYGRENVAKMRKAAAKYDPEGVFQYMLPGGFKVSEIRPEFGKLPEGHTEL</sequence>
<dbReference type="RefSeq" id="XP_007923309.1">
    <property type="nucleotide sequence ID" value="XM_007925118.1"/>
</dbReference>
<gene>
    <name evidence="6" type="ORF">MYCFIDRAFT_186290</name>
</gene>
<accession>M3A3Z9</accession>
<evidence type="ECO:0000313" key="7">
    <source>
        <dbReference type="Proteomes" id="UP000016932"/>
    </source>
</evidence>
<dbReference type="Pfam" id="PF01565">
    <property type="entry name" value="FAD_binding_4"/>
    <property type="match status" value="1"/>
</dbReference>
<name>M3A3Z9_PSEFD</name>
<dbReference type="PROSITE" id="PS51387">
    <property type="entry name" value="FAD_PCMH"/>
    <property type="match status" value="1"/>
</dbReference>
<evidence type="ECO:0000256" key="3">
    <source>
        <dbReference type="ARBA" id="ARBA00022827"/>
    </source>
</evidence>
<dbReference type="HOGENOM" id="CLU_018354_1_1_1"/>
<dbReference type="SUPFAM" id="SSF56176">
    <property type="entry name" value="FAD-binding/transporter-associated domain-like"/>
    <property type="match status" value="1"/>
</dbReference>
<dbReference type="VEuPathDB" id="FungiDB:MYCFIDRAFT_186290"/>
<reference evidence="6 7" key="1">
    <citation type="journal article" date="2012" name="PLoS Pathog.">
        <title>Diverse lifestyles and strategies of plant pathogenesis encoded in the genomes of eighteen Dothideomycetes fungi.</title>
        <authorList>
            <person name="Ohm R.A."/>
            <person name="Feau N."/>
            <person name="Henrissat B."/>
            <person name="Schoch C.L."/>
            <person name="Horwitz B.A."/>
            <person name="Barry K.W."/>
            <person name="Condon B.J."/>
            <person name="Copeland A.C."/>
            <person name="Dhillon B."/>
            <person name="Glaser F."/>
            <person name="Hesse C.N."/>
            <person name="Kosti I."/>
            <person name="LaButti K."/>
            <person name="Lindquist E.A."/>
            <person name="Lucas S."/>
            <person name="Salamov A.A."/>
            <person name="Bradshaw R.E."/>
            <person name="Ciuffetti L."/>
            <person name="Hamelin R.C."/>
            <person name="Kema G.H.J."/>
            <person name="Lawrence C."/>
            <person name="Scott J.A."/>
            <person name="Spatafora J.W."/>
            <person name="Turgeon B.G."/>
            <person name="de Wit P.J.G.M."/>
            <person name="Zhong S."/>
            <person name="Goodwin S.B."/>
            <person name="Grigoriev I.V."/>
        </authorList>
    </citation>
    <scope>NUCLEOTIDE SEQUENCE [LARGE SCALE GENOMIC DNA]</scope>
    <source>
        <strain evidence="6 7">CIRAD86</strain>
    </source>
</reference>
<dbReference type="InterPro" id="IPR016166">
    <property type="entry name" value="FAD-bd_PCMH"/>
</dbReference>
<dbReference type="OrthoDB" id="2151789at2759"/>
<feature type="domain" description="FAD-binding PCMH-type" evidence="5">
    <location>
        <begin position="61"/>
        <end position="236"/>
    </location>
</feature>
<dbReference type="GO" id="GO:0016491">
    <property type="term" value="F:oxidoreductase activity"/>
    <property type="evidence" value="ECO:0007669"/>
    <property type="project" value="UniProtKB-KW"/>
</dbReference>
<protein>
    <recommendedName>
        <fullName evidence="5">FAD-binding PCMH-type domain-containing protein</fullName>
    </recommendedName>
</protein>
<dbReference type="GeneID" id="19334845"/>
<keyword evidence="3" id="KW-0274">FAD</keyword>
<dbReference type="KEGG" id="pfj:MYCFIDRAFT_186290"/>
<evidence type="ECO:0000256" key="1">
    <source>
        <dbReference type="ARBA" id="ARBA00005466"/>
    </source>
</evidence>